<accession>A0A7C5H8M2</accession>
<proteinExistence type="predicted"/>
<reference evidence="1" key="1">
    <citation type="journal article" date="2020" name="mSystems">
        <title>Genome- and Community-Level Interaction Insights into Carbon Utilization and Element Cycling Functions of Hydrothermarchaeota in Hydrothermal Sediment.</title>
        <authorList>
            <person name="Zhou Z."/>
            <person name="Liu Y."/>
            <person name="Xu W."/>
            <person name="Pan J."/>
            <person name="Luo Z.H."/>
            <person name="Li M."/>
        </authorList>
    </citation>
    <scope>NUCLEOTIDE SEQUENCE [LARGE SCALE GENOMIC DNA]</scope>
    <source>
        <strain evidence="1">HyVt-74</strain>
    </source>
</reference>
<dbReference type="Proteomes" id="UP000886110">
    <property type="component" value="Unassembled WGS sequence"/>
</dbReference>
<name>A0A7C5H8M2_UNCW3</name>
<evidence type="ECO:0000313" key="1">
    <source>
        <dbReference type="EMBL" id="HHE04528.1"/>
    </source>
</evidence>
<gene>
    <name evidence="1" type="ORF">ENL19_00535</name>
</gene>
<sequence length="68" mass="7677">MSNKELLKLRIKALNAVGEALKAIKDVYEASKEKENPETLECLSENLKKMEELYEACVDCCLDGITKK</sequence>
<organism evidence="1">
    <name type="scientific">candidate division WOR-3 bacterium</name>
    <dbReference type="NCBI Taxonomy" id="2052148"/>
    <lineage>
        <taxon>Bacteria</taxon>
        <taxon>Bacteria division WOR-3</taxon>
    </lineage>
</organism>
<comment type="caution">
    <text evidence="1">The sequence shown here is derived from an EMBL/GenBank/DDBJ whole genome shotgun (WGS) entry which is preliminary data.</text>
</comment>
<protein>
    <submittedName>
        <fullName evidence="1">Uncharacterized protein</fullName>
    </submittedName>
</protein>
<dbReference type="EMBL" id="DRTB01000038">
    <property type="protein sequence ID" value="HHE04528.1"/>
    <property type="molecule type" value="Genomic_DNA"/>
</dbReference>
<dbReference type="AlphaFoldDB" id="A0A7C5H8M2"/>